<comment type="similarity">
    <text evidence="1">Belongs to the Gfo/Idh/MocA family.</text>
</comment>
<dbReference type="GO" id="GO:0016491">
    <property type="term" value="F:oxidoreductase activity"/>
    <property type="evidence" value="ECO:0007669"/>
    <property type="project" value="UniProtKB-KW"/>
</dbReference>
<evidence type="ECO:0000313" key="4">
    <source>
        <dbReference type="EMBL" id="MCW8345414.1"/>
    </source>
</evidence>
<dbReference type="GO" id="GO:0000166">
    <property type="term" value="F:nucleotide binding"/>
    <property type="evidence" value="ECO:0007669"/>
    <property type="project" value="InterPro"/>
</dbReference>
<dbReference type="PANTHER" id="PTHR22604:SF105">
    <property type="entry name" value="TRANS-1,2-DIHYDROBENZENE-1,2-DIOL DEHYDROGENASE"/>
    <property type="match status" value="1"/>
</dbReference>
<keyword evidence="2" id="KW-0560">Oxidoreductase</keyword>
<gene>
    <name evidence="4" type="ORF">MD535_05130</name>
</gene>
<organism evidence="4 5">
    <name type="scientific">Vibrio qingdaonensis</name>
    <dbReference type="NCBI Taxonomy" id="2829491"/>
    <lineage>
        <taxon>Bacteria</taxon>
        <taxon>Pseudomonadati</taxon>
        <taxon>Pseudomonadota</taxon>
        <taxon>Gammaproteobacteria</taxon>
        <taxon>Vibrionales</taxon>
        <taxon>Vibrionaceae</taxon>
        <taxon>Vibrio</taxon>
    </lineage>
</organism>
<evidence type="ECO:0000259" key="3">
    <source>
        <dbReference type="Pfam" id="PF01408"/>
    </source>
</evidence>
<dbReference type="RefSeq" id="WP_265673856.1">
    <property type="nucleotide sequence ID" value="NZ_JAKRRY010000004.1"/>
</dbReference>
<keyword evidence="5" id="KW-1185">Reference proteome</keyword>
<comment type="caution">
    <text evidence="4">The sequence shown here is derived from an EMBL/GenBank/DDBJ whole genome shotgun (WGS) entry which is preliminary data.</text>
</comment>
<dbReference type="InterPro" id="IPR050984">
    <property type="entry name" value="Gfo/Idh/MocA_domain"/>
</dbReference>
<dbReference type="InterPro" id="IPR000683">
    <property type="entry name" value="Gfo/Idh/MocA-like_OxRdtase_N"/>
</dbReference>
<protein>
    <submittedName>
        <fullName evidence="4">Gfo/Idh/MocA family oxidoreductase</fullName>
    </submittedName>
</protein>
<dbReference type="Proteomes" id="UP001155587">
    <property type="component" value="Unassembled WGS sequence"/>
</dbReference>
<reference evidence="4" key="1">
    <citation type="submission" date="2022-02" db="EMBL/GenBank/DDBJ databases">
        <title>Vibrio sp. nov, a new bacterium isolated from seawater.</title>
        <authorList>
            <person name="Yuan Y."/>
        </authorList>
    </citation>
    <scope>NUCLEOTIDE SEQUENCE</scope>
    <source>
        <strain evidence="4">ZSDZ65</strain>
    </source>
</reference>
<evidence type="ECO:0000256" key="1">
    <source>
        <dbReference type="ARBA" id="ARBA00010928"/>
    </source>
</evidence>
<dbReference type="Gene3D" id="3.30.360.10">
    <property type="entry name" value="Dihydrodipicolinate Reductase, domain 2"/>
    <property type="match status" value="1"/>
</dbReference>
<dbReference type="EMBL" id="JAKRRY010000004">
    <property type="protein sequence ID" value="MCW8345414.1"/>
    <property type="molecule type" value="Genomic_DNA"/>
</dbReference>
<dbReference type="PANTHER" id="PTHR22604">
    <property type="entry name" value="OXIDOREDUCTASES"/>
    <property type="match status" value="1"/>
</dbReference>
<sequence>MNNKVRWGIAGLGNIAHRFVKDLTGSVENAELYAVAARDLSRAQQFSEQYGCNTSYGSYADLAADSQVDAIYIATIHPFHKELIELFLNNGKHVLVEKPALTNLADWDAMAALAEGKGLLLAEAMKSVTFPAYREMKQFIRQQNVAITSVEASFGNWHEFDSTWHLFNPTLCGGATLDVGVYGLWLYADLCQLAGVSVTEPQVEFAQDNPQSEVDENATFTFSGALEGKIGASITRDLTREAIIHGPKLEIVIHGKWWNPTTIDITYQGQFKQISMPVKGGGFADEIEHISALVLSNETRSELLNHTTSRRVVNIMEKALREGGYAELLNSKS</sequence>
<dbReference type="InterPro" id="IPR036291">
    <property type="entry name" value="NAD(P)-bd_dom_sf"/>
</dbReference>
<evidence type="ECO:0000256" key="2">
    <source>
        <dbReference type="ARBA" id="ARBA00023002"/>
    </source>
</evidence>
<dbReference type="AlphaFoldDB" id="A0A9X3CLK3"/>
<name>A0A9X3CLK3_9VIBR</name>
<dbReference type="SUPFAM" id="SSF55347">
    <property type="entry name" value="Glyceraldehyde-3-phosphate dehydrogenase-like, C-terminal domain"/>
    <property type="match status" value="1"/>
</dbReference>
<evidence type="ECO:0000313" key="5">
    <source>
        <dbReference type="Proteomes" id="UP001155587"/>
    </source>
</evidence>
<accession>A0A9X3CLK3</accession>
<feature type="domain" description="Gfo/Idh/MocA-like oxidoreductase N-terminal" evidence="3">
    <location>
        <begin position="5"/>
        <end position="122"/>
    </location>
</feature>
<dbReference type="Pfam" id="PF01408">
    <property type="entry name" value="GFO_IDH_MocA"/>
    <property type="match status" value="1"/>
</dbReference>
<dbReference type="SUPFAM" id="SSF51735">
    <property type="entry name" value="NAD(P)-binding Rossmann-fold domains"/>
    <property type="match status" value="1"/>
</dbReference>
<dbReference type="Gene3D" id="3.40.50.720">
    <property type="entry name" value="NAD(P)-binding Rossmann-like Domain"/>
    <property type="match status" value="1"/>
</dbReference>
<proteinExistence type="inferred from homology"/>